<organism evidence="1 2">
    <name type="scientific">Nesidiocoris tenuis</name>
    <dbReference type="NCBI Taxonomy" id="355587"/>
    <lineage>
        <taxon>Eukaryota</taxon>
        <taxon>Metazoa</taxon>
        <taxon>Ecdysozoa</taxon>
        <taxon>Arthropoda</taxon>
        <taxon>Hexapoda</taxon>
        <taxon>Insecta</taxon>
        <taxon>Pterygota</taxon>
        <taxon>Neoptera</taxon>
        <taxon>Paraneoptera</taxon>
        <taxon>Hemiptera</taxon>
        <taxon>Heteroptera</taxon>
        <taxon>Panheteroptera</taxon>
        <taxon>Cimicomorpha</taxon>
        <taxon>Miridae</taxon>
        <taxon>Dicyphina</taxon>
        <taxon>Nesidiocoris</taxon>
    </lineage>
</organism>
<name>A0A6H5GVI5_9HEMI</name>
<accession>A0A6H5GVI5</accession>
<protein>
    <submittedName>
        <fullName evidence="1">Uncharacterized protein</fullName>
    </submittedName>
</protein>
<gene>
    <name evidence="1" type="ORF">NTEN_LOCUS13734</name>
</gene>
<dbReference type="Proteomes" id="UP000479000">
    <property type="component" value="Unassembled WGS sequence"/>
</dbReference>
<evidence type="ECO:0000313" key="2">
    <source>
        <dbReference type="Proteomes" id="UP000479000"/>
    </source>
</evidence>
<dbReference type="EMBL" id="CADCXU010020472">
    <property type="protein sequence ID" value="CAB0008488.1"/>
    <property type="molecule type" value="Genomic_DNA"/>
</dbReference>
<reference evidence="1 2" key="1">
    <citation type="submission" date="2020-02" db="EMBL/GenBank/DDBJ databases">
        <authorList>
            <person name="Ferguson B K."/>
        </authorList>
    </citation>
    <scope>NUCLEOTIDE SEQUENCE [LARGE SCALE GENOMIC DNA]</scope>
</reference>
<dbReference type="AlphaFoldDB" id="A0A6H5GVI5"/>
<proteinExistence type="predicted"/>
<keyword evidence="2" id="KW-1185">Reference proteome</keyword>
<sequence length="215" mass="22727">MGSASNCKPNKLQQIDCCKAPLTRSCRQLAKWRCRQAPQRKVQAICSMSQQAGCKAAIESERQKARCCKQAVASWCSKTATVSSKCYWPGASSCINCPKQGAAGKLQQGAAGKLQQGAAGNNLQPTYNNLLQASCNKALQASCNKALQTSCNKALQASCNDLLLATCTDFLQASGIELLQECIKAAATVLLIQGQQAKAVTRLLHQGLLAASASC</sequence>
<evidence type="ECO:0000313" key="1">
    <source>
        <dbReference type="EMBL" id="CAB0008488.1"/>
    </source>
</evidence>